<evidence type="ECO:0000256" key="2">
    <source>
        <dbReference type="ARBA" id="ARBA00023125"/>
    </source>
</evidence>
<dbReference type="InterPro" id="IPR013762">
    <property type="entry name" value="Integrase-like_cat_sf"/>
</dbReference>
<dbReference type="EMBL" id="RQZA01000003">
    <property type="protein sequence ID" value="RRD31509.1"/>
    <property type="molecule type" value="Genomic_DNA"/>
</dbReference>
<dbReference type="PANTHER" id="PTHR30349">
    <property type="entry name" value="PHAGE INTEGRASE-RELATED"/>
    <property type="match status" value="1"/>
</dbReference>
<comment type="similarity">
    <text evidence="1">Belongs to the 'phage' integrase family.</text>
</comment>
<comment type="caution">
    <text evidence="5">The sequence shown here is derived from an EMBL/GenBank/DDBJ whole genome shotgun (WGS) entry which is preliminary data.</text>
</comment>
<keyword evidence="6" id="KW-1185">Reference proteome</keyword>
<evidence type="ECO:0000313" key="6">
    <source>
        <dbReference type="Proteomes" id="UP000281771"/>
    </source>
</evidence>
<dbReference type="Pfam" id="PF00589">
    <property type="entry name" value="Phage_integrase"/>
    <property type="match status" value="1"/>
</dbReference>
<dbReference type="SUPFAM" id="SSF56349">
    <property type="entry name" value="DNA breaking-rejoining enzymes"/>
    <property type="match status" value="1"/>
</dbReference>
<evidence type="ECO:0000256" key="1">
    <source>
        <dbReference type="ARBA" id="ARBA00008857"/>
    </source>
</evidence>
<keyword evidence="3" id="KW-0233">DNA recombination</keyword>
<sequence>MSISYRQRGKNKLWDYRIFDKKGVVVASNSGFRTKKEAKYEALEIERKMELSAVFVPNATLYELWFKWYELIIKPSNLSQSSKNKHVQRGKIIREYLSDIPVKNIKHSQYQDFINDYCSRVLKNQVQRFNTVVKEVILMAQKDGALINDFTEGVKIVGQSSRKKSEDKHLKSMEDYELLLIELKERINNSNSVTPFLLYLYFTTGFRPGEGAGLCWSDIDFDKLLIRTYRRFSGDTNRFSPAKNKWSERVVPMSTELASVLKILQHRQEKIFNEKNVMNPDGLVFFDYRYGVPTSTAISKYLNAILKTMGYENKLSAYSARHSYGSYLLAKKVDIWVVAKILGHKDIQQLMETYGHLLKEIEKEGYDQIRDLLVIKK</sequence>
<dbReference type="PROSITE" id="PS51898">
    <property type="entry name" value="TYR_RECOMBINASE"/>
    <property type="match status" value="1"/>
</dbReference>
<organism evidence="5 6">
    <name type="scientific">Streptococcus minor</name>
    <dbReference type="NCBI Taxonomy" id="229549"/>
    <lineage>
        <taxon>Bacteria</taxon>
        <taxon>Bacillati</taxon>
        <taxon>Bacillota</taxon>
        <taxon>Bacilli</taxon>
        <taxon>Lactobacillales</taxon>
        <taxon>Streptococcaceae</taxon>
        <taxon>Streptococcus</taxon>
    </lineage>
</organism>
<accession>A0A3P1VBH2</accession>
<dbReference type="InterPro" id="IPR050090">
    <property type="entry name" value="Tyrosine_recombinase_XerCD"/>
</dbReference>
<keyword evidence="2" id="KW-0238">DNA-binding</keyword>
<dbReference type="InterPro" id="IPR002104">
    <property type="entry name" value="Integrase_catalytic"/>
</dbReference>
<dbReference type="CDD" id="cd01189">
    <property type="entry name" value="INT_ICEBs1_C_like"/>
    <property type="match status" value="1"/>
</dbReference>
<dbReference type="InterPro" id="IPR010998">
    <property type="entry name" value="Integrase_recombinase_N"/>
</dbReference>
<name>A0A3P1VBH2_9STRE</name>
<protein>
    <submittedName>
        <fullName evidence="5">Site-specific integrase</fullName>
    </submittedName>
</protein>
<dbReference type="GO" id="GO:0003677">
    <property type="term" value="F:DNA binding"/>
    <property type="evidence" value="ECO:0007669"/>
    <property type="project" value="UniProtKB-KW"/>
</dbReference>
<proteinExistence type="inferred from homology"/>
<dbReference type="Gene3D" id="1.10.150.130">
    <property type="match status" value="1"/>
</dbReference>
<evidence type="ECO:0000259" key="4">
    <source>
        <dbReference type="PROSITE" id="PS51898"/>
    </source>
</evidence>
<feature type="domain" description="Tyr recombinase" evidence="4">
    <location>
        <begin position="166"/>
        <end position="367"/>
    </location>
</feature>
<gene>
    <name evidence="5" type="ORF">EII38_04600</name>
</gene>
<dbReference type="InterPro" id="IPR011010">
    <property type="entry name" value="DNA_brk_join_enz"/>
</dbReference>
<dbReference type="PANTHER" id="PTHR30349:SF64">
    <property type="entry name" value="PROPHAGE INTEGRASE INTD-RELATED"/>
    <property type="match status" value="1"/>
</dbReference>
<dbReference type="Gene3D" id="1.10.443.10">
    <property type="entry name" value="Intergrase catalytic core"/>
    <property type="match status" value="1"/>
</dbReference>
<dbReference type="Proteomes" id="UP000281771">
    <property type="component" value="Unassembled WGS sequence"/>
</dbReference>
<dbReference type="AlphaFoldDB" id="A0A3P1VBH2"/>
<evidence type="ECO:0000256" key="3">
    <source>
        <dbReference type="ARBA" id="ARBA00023172"/>
    </source>
</evidence>
<dbReference type="GO" id="GO:0015074">
    <property type="term" value="P:DNA integration"/>
    <property type="evidence" value="ECO:0007669"/>
    <property type="project" value="InterPro"/>
</dbReference>
<evidence type="ECO:0000313" key="5">
    <source>
        <dbReference type="EMBL" id="RRD31509.1"/>
    </source>
</evidence>
<dbReference type="GO" id="GO:0006310">
    <property type="term" value="P:DNA recombination"/>
    <property type="evidence" value="ECO:0007669"/>
    <property type="project" value="UniProtKB-KW"/>
</dbReference>
<dbReference type="RefSeq" id="WP_124776437.1">
    <property type="nucleotide sequence ID" value="NZ_RQZA01000003.1"/>
</dbReference>
<reference evidence="5 6" key="1">
    <citation type="submission" date="2018-11" db="EMBL/GenBank/DDBJ databases">
        <title>Genomes From Bacteria Associated with the Canine Oral Cavity: a Test Case for Automated Genome-Based Taxonomic Assignment.</title>
        <authorList>
            <person name="Coil D.A."/>
            <person name="Jospin G."/>
            <person name="Darling A.E."/>
            <person name="Wallis C."/>
            <person name="Davis I.J."/>
            <person name="Harris S."/>
            <person name="Eisen J.A."/>
            <person name="Holcombe L.J."/>
            <person name="O'Flynn C."/>
        </authorList>
    </citation>
    <scope>NUCLEOTIDE SEQUENCE [LARGE SCALE GENOMIC DNA]</scope>
    <source>
        <strain evidence="5 6">OH4621_COT-116</strain>
    </source>
</reference>